<comment type="caution">
    <text evidence="1">The sequence shown here is derived from an EMBL/GenBank/DDBJ whole genome shotgun (WGS) entry which is preliminary data.</text>
</comment>
<evidence type="ECO:0000313" key="1">
    <source>
        <dbReference type="EMBL" id="KAI4331861.1"/>
    </source>
</evidence>
<gene>
    <name evidence="1" type="ORF">L6164_016814</name>
</gene>
<dbReference type="Proteomes" id="UP000828941">
    <property type="component" value="Chromosome 7"/>
</dbReference>
<accession>A0ACB9N9K4</accession>
<keyword evidence="2" id="KW-1185">Reference proteome</keyword>
<protein>
    <submittedName>
        <fullName evidence="1">Uncharacterized protein</fullName>
    </submittedName>
</protein>
<organism evidence="1 2">
    <name type="scientific">Bauhinia variegata</name>
    <name type="common">Purple orchid tree</name>
    <name type="synonym">Phanera variegata</name>
    <dbReference type="NCBI Taxonomy" id="167791"/>
    <lineage>
        <taxon>Eukaryota</taxon>
        <taxon>Viridiplantae</taxon>
        <taxon>Streptophyta</taxon>
        <taxon>Embryophyta</taxon>
        <taxon>Tracheophyta</taxon>
        <taxon>Spermatophyta</taxon>
        <taxon>Magnoliopsida</taxon>
        <taxon>eudicotyledons</taxon>
        <taxon>Gunneridae</taxon>
        <taxon>Pentapetalae</taxon>
        <taxon>rosids</taxon>
        <taxon>fabids</taxon>
        <taxon>Fabales</taxon>
        <taxon>Fabaceae</taxon>
        <taxon>Cercidoideae</taxon>
        <taxon>Cercideae</taxon>
        <taxon>Bauhiniinae</taxon>
        <taxon>Bauhinia</taxon>
    </lineage>
</organism>
<proteinExistence type="predicted"/>
<dbReference type="EMBL" id="CM039432">
    <property type="protein sequence ID" value="KAI4331861.1"/>
    <property type="molecule type" value="Genomic_DNA"/>
</dbReference>
<reference evidence="1 2" key="1">
    <citation type="journal article" date="2022" name="DNA Res.">
        <title>Chromosomal-level genome assembly of the orchid tree Bauhinia variegata (Leguminosae; Cercidoideae) supports the allotetraploid origin hypothesis of Bauhinia.</title>
        <authorList>
            <person name="Zhong Y."/>
            <person name="Chen Y."/>
            <person name="Zheng D."/>
            <person name="Pang J."/>
            <person name="Liu Y."/>
            <person name="Luo S."/>
            <person name="Meng S."/>
            <person name="Qian L."/>
            <person name="Wei D."/>
            <person name="Dai S."/>
            <person name="Zhou R."/>
        </authorList>
    </citation>
    <scope>NUCLEOTIDE SEQUENCE [LARGE SCALE GENOMIC DNA]</scope>
    <source>
        <strain evidence="1">BV-YZ2020</strain>
    </source>
</reference>
<name>A0ACB9N9K4_BAUVA</name>
<sequence>MASCHPSLSISSTKQPQNFPYKISNSQRTTFMPKHGYGCSKNKISCTIVSKQNIHRSETKEKHQQEDILVRHAEALKEVKHVLRNTVMENAIEGLSMIDYIQQLGIQYQFDEEIEAILKRHQLMFRSQICRGNDDLELSEVALKFRLLRQEGYWVHANVFDHFTDNEGKLKEKFWGNIEGLIGLFEASQFSIERESRLDEAGKLSHQLLNAWKSRFHDKPQAKAIANTLQYPIHKCLPKLMPTKLQLPTFGWTNSLEELSKLDAEINSTLQSEEILQVSRWWQQLGLTKDLKFARDEPRRWHMGPIACLPDPRFSDERIELTKSLSFVHIIDDIFDIYGTIEELTLFTDAINRWDLAAVEPLPDYMKACFKALYEITDELAYKVQIKHGWNPTDSLIKSWMMLCNAFLVEAKWLASGHLPKAEKYLKNGIVSSAVQLYLVHAFYLMGEGINKETVSLMDGFPSLISSTATILRLCDDLEGIKDDNQHEKDGSYLKCYMKDHPEVSAEQTTELINQMISDAWKSLNKDCLRIPTNPFPSSFAKICANFARMVPLMYNYKSN</sequence>
<evidence type="ECO:0000313" key="2">
    <source>
        <dbReference type="Proteomes" id="UP000828941"/>
    </source>
</evidence>